<reference evidence="2 3" key="1">
    <citation type="submission" date="2024-01" db="EMBL/GenBank/DDBJ databases">
        <title>The genome of the rayed Mediterranean limpet Patella caerulea (Linnaeus, 1758).</title>
        <authorList>
            <person name="Anh-Thu Weber A."/>
            <person name="Halstead-Nussloch G."/>
        </authorList>
    </citation>
    <scope>NUCLEOTIDE SEQUENCE [LARGE SCALE GENOMIC DNA]</scope>
    <source>
        <strain evidence="2">AATW-2023a</strain>
        <tissue evidence="2">Whole specimen</tissue>
    </source>
</reference>
<dbReference type="Proteomes" id="UP001347796">
    <property type="component" value="Unassembled WGS sequence"/>
</dbReference>
<comment type="caution">
    <text evidence="2">The sequence shown here is derived from an EMBL/GenBank/DDBJ whole genome shotgun (WGS) entry which is preliminary data.</text>
</comment>
<feature type="region of interest" description="Disordered" evidence="1">
    <location>
        <begin position="32"/>
        <end position="60"/>
    </location>
</feature>
<evidence type="ECO:0000256" key="1">
    <source>
        <dbReference type="SAM" id="MobiDB-lite"/>
    </source>
</evidence>
<feature type="region of interest" description="Disordered" evidence="1">
    <location>
        <begin position="96"/>
        <end position="122"/>
    </location>
</feature>
<organism evidence="2 3">
    <name type="scientific">Patella caerulea</name>
    <name type="common">Rayed Mediterranean limpet</name>
    <dbReference type="NCBI Taxonomy" id="87958"/>
    <lineage>
        <taxon>Eukaryota</taxon>
        <taxon>Metazoa</taxon>
        <taxon>Spiralia</taxon>
        <taxon>Lophotrochozoa</taxon>
        <taxon>Mollusca</taxon>
        <taxon>Gastropoda</taxon>
        <taxon>Patellogastropoda</taxon>
        <taxon>Patelloidea</taxon>
        <taxon>Patellidae</taxon>
        <taxon>Patella</taxon>
    </lineage>
</organism>
<proteinExistence type="predicted"/>
<gene>
    <name evidence="2" type="ORF">SNE40_008567</name>
</gene>
<name>A0AAN8K0B9_PATCE</name>
<evidence type="ECO:0000313" key="3">
    <source>
        <dbReference type="Proteomes" id="UP001347796"/>
    </source>
</evidence>
<sequence length="231" mass="23683">MNYYPSPGVQQTIVGQDKQGYYAASPGYPAQAFPPGGLTPGTVGQPGAGMPSIGQHQASSYGQPSQAYAMAYSGSPVYSALSSAAYGSSMPPSLGTPQAAFQGLGGHPAGHPAGHPGGHPGGHPAGVPSTMAAHISVANSLPYQQASTYSQPTYIATPIMTSLEQPVYNPQFSSPMYQTSSPYAGYPGVQMQQAHPSYPNLGYSAAGLASTRGLNPSYPGAMGFVPRYSYK</sequence>
<dbReference type="EMBL" id="JAZGQO010000006">
    <property type="protein sequence ID" value="KAK6186550.1"/>
    <property type="molecule type" value="Genomic_DNA"/>
</dbReference>
<accession>A0AAN8K0B9</accession>
<keyword evidence="3" id="KW-1185">Reference proteome</keyword>
<evidence type="ECO:0000313" key="2">
    <source>
        <dbReference type="EMBL" id="KAK6186550.1"/>
    </source>
</evidence>
<dbReference type="AlphaFoldDB" id="A0AAN8K0B9"/>
<protein>
    <submittedName>
        <fullName evidence="2">Uncharacterized protein</fullName>
    </submittedName>
</protein>